<dbReference type="GO" id="GO:0004252">
    <property type="term" value="F:serine-type endopeptidase activity"/>
    <property type="evidence" value="ECO:0007669"/>
    <property type="project" value="InterPro"/>
</dbReference>
<sequence length="402" mass="43861">MRMSAVRMLLLLLVASVTQIQEVTGAASNRHPRQVDTSGISDEKLLCLLLADQQGTDGSECDSVTNKCSCVPFWQCDDPTTTTTDDDGGLLTSVNVRVHGLVCDVPEHVCCENVDLGRTTTVKPYQPRCGVRRRGGVDANFQGFSDRQAQFGEFPWMSAIMTSQVHQGSTALFYTCGGSLIHPEVVLTAAHYVTDKAADQLMVRLGEWNFRETTEPRGYQDFKVRRILLHPMYNPINFIYDVALLFLDGEAVLGPTVDTICLPNAFEDFVGPGCYSSGWGKDIFGDSGRYQQILKAIDLPAVDNLQCQSAMRSTRLGSRFRLHDSFMCAGGEAGKDLCTGDGGSPLVCPMASDPTRYVQAGVVAWGIGCGQAGIPGVYAAVSHAVPWIQEQIMNNFGFDIRF</sequence>
<dbReference type="CDD" id="cd00190">
    <property type="entry name" value="Tryp_SPc"/>
    <property type="match status" value="1"/>
</dbReference>
<evidence type="ECO:0000256" key="2">
    <source>
        <dbReference type="ARBA" id="ARBA00022525"/>
    </source>
</evidence>
<accession>A0AAE1FL93</accession>
<dbReference type="FunFam" id="2.40.10.10:FF:000038">
    <property type="entry name" value="Serine protease"/>
    <property type="match status" value="1"/>
</dbReference>
<dbReference type="InterPro" id="IPR009003">
    <property type="entry name" value="Peptidase_S1_PA"/>
</dbReference>
<dbReference type="GO" id="GO:0006508">
    <property type="term" value="P:proteolysis"/>
    <property type="evidence" value="ECO:0007669"/>
    <property type="project" value="InterPro"/>
</dbReference>
<dbReference type="AlphaFoldDB" id="A0AAE1FL93"/>
<dbReference type="GO" id="GO:0005576">
    <property type="term" value="C:extracellular region"/>
    <property type="evidence" value="ECO:0007669"/>
    <property type="project" value="UniProtKB-SubCell"/>
</dbReference>
<evidence type="ECO:0000256" key="1">
    <source>
        <dbReference type="ARBA" id="ARBA00004613"/>
    </source>
</evidence>
<dbReference type="InterPro" id="IPR001314">
    <property type="entry name" value="Peptidase_S1A"/>
</dbReference>
<dbReference type="PRINTS" id="PR00722">
    <property type="entry name" value="CHYMOTRYPSIN"/>
</dbReference>
<comment type="subcellular location">
    <subcellularLocation>
        <location evidence="1">Secreted</location>
    </subcellularLocation>
</comment>
<feature type="domain" description="Peptidase S1" evidence="5">
    <location>
        <begin position="133"/>
        <end position="393"/>
    </location>
</feature>
<evidence type="ECO:0000256" key="3">
    <source>
        <dbReference type="ARBA" id="ARBA00023157"/>
    </source>
</evidence>
<evidence type="ECO:0000313" key="6">
    <source>
        <dbReference type="EMBL" id="KAK3876312.1"/>
    </source>
</evidence>
<dbReference type="Proteomes" id="UP001286313">
    <property type="component" value="Unassembled WGS sequence"/>
</dbReference>
<dbReference type="Gene3D" id="2.40.10.10">
    <property type="entry name" value="Trypsin-like serine proteases"/>
    <property type="match status" value="2"/>
</dbReference>
<keyword evidence="7" id="KW-1185">Reference proteome</keyword>
<gene>
    <name evidence="6" type="ORF">Pcinc_018893</name>
</gene>
<dbReference type="InterPro" id="IPR043504">
    <property type="entry name" value="Peptidase_S1_PA_chymotrypsin"/>
</dbReference>
<feature type="chain" id="PRO_5042289136" description="Peptidase S1 domain-containing protein" evidence="4">
    <location>
        <begin position="21"/>
        <end position="402"/>
    </location>
</feature>
<dbReference type="SUPFAM" id="SSF50494">
    <property type="entry name" value="Trypsin-like serine proteases"/>
    <property type="match status" value="1"/>
</dbReference>
<protein>
    <recommendedName>
        <fullName evidence="5">Peptidase S1 domain-containing protein</fullName>
    </recommendedName>
</protein>
<reference evidence="6" key="1">
    <citation type="submission" date="2023-10" db="EMBL/GenBank/DDBJ databases">
        <title>Genome assemblies of two species of porcelain crab, Petrolisthes cinctipes and Petrolisthes manimaculis (Anomura: Porcellanidae).</title>
        <authorList>
            <person name="Angst P."/>
        </authorList>
    </citation>
    <scope>NUCLEOTIDE SEQUENCE</scope>
    <source>
        <strain evidence="6">PB745_01</strain>
        <tissue evidence="6">Gill</tissue>
    </source>
</reference>
<keyword evidence="4" id="KW-0732">Signal</keyword>
<evidence type="ECO:0000313" key="7">
    <source>
        <dbReference type="Proteomes" id="UP001286313"/>
    </source>
</evidence>
<dbReference type="PANTHER" id="PTHR24258:SF129">
    <property type="entry name" value="LP15124P-RELATED"/>
    <property type="match status" value="1"/>
</dbReference>
<comment type="caution">
    <text evidence="6">The sequence shown here is derived from an EMBL/GenBank/DDBJ whole genome shotgun (WGS) entry which is preliminary data.</text>
</comment>
<keyword evidence="2" id="KW-0964">Secreted</keyword>
<dbReference type="EMBL" id="JAWQEG010001842">
    <property type="protein sequence ID" value="KAK3876312.1"/>
    <property type="molecule type" value="Genomic_DNA"/>
</dbReference>
<name>A0AAE1FL93_PETCI</name>
<dbReference type="PANTHER" id="PTHR24258">
    <property type="entry name" value="SERINE PROTEASE-RELATED"/>
    <property type="match status" value="1"/>
</dbReference>
<dbReference type="PROSITE" id="PS50240">
    <property type="entry name" value="TRYPSIN_DOM"/>
    <property type="match status" value="1"/>
</dbReference>
<evidence type="ECO:0000259" key="5">
    <source>
        <dbReference type="PROSITE" id="PS50240"/>
    </source>
</evidence>
<dbReference type="Pfam" id="PF00089">
    <property type="entry name" value="Trypsin"/>
    <property type="match status" value="1"/>
</dbReference>
<proteinExistence type="predicted"/>
<feature type="signal peptide" evidence="4">
    <location>
        <begin position="1"/>
        <end position="20"/>
    </location>
</feature>
<dbReference type="InterPro" id="IPR001254">
    <property type="entry name" value="Trypsin_dom"/>
</dbReference>
<keyword evidence="3" id="KW-1015">Disulfide bond</keyword>
<evidence type="ECO:0000256" key="4">
    <source>
        <dbReference type="SAM" id="SignalP"/>
    </source>
</evidence>
<organism evidence="6 7">
    <name type="scientific">Petrolisthes cinctipes</name>
    <name type="common">Flat porcelain crab</name>
    <dbReference type="NCBI Taxonomy" id="88211"/>
    <lineage>
        <taxon>Eukaryota</taxon>
        <taxon>Metazoa</taxon>
        <taxon>Ecdysozoa</taxon>
        <taxon>Arthropoda</taxon>
        <taxon>Crustacea</taxon>
        <taxon>Multicrustacea</taxon>
        <taxon>Malacostraca</taxon>
        <taxon>Eumalacostraca</taxon>
        <taxon>Eucarida</taxon>
        <taxon>Decapoda</taxon>
        <taxon>Pleocyemata</taxon>
        <taxon>Anomura</taxon>
        <taxon>Galatheoidea</taxon>
        <taxon>Porcellanidae</taxon>
        <taxon>Petrolisthes</taxon>
    </lineage>
</organism>
<dbReference type="SMART" id="SM00020">
    <property type="entry name" value="Tryp_SPc"/>
    <property type="match status" value="1"/>
</dbReference>